<protein>
    <submittedName>
        <fullName evidence="1">Uncharacterized protein</fullName>
    </submittedName>
</protein>
<dbReference type="Proteomes" id="UP000198521">
    <property type="component" value="Unassembled WGS sequence"/>
</dbReference>
<dbReference type="RefSeq" id="WP_139195564.1">
    <property type="nucleotide sequence ID" value="NZ_FOAB01000001.1"/>
</dbReference>
<dbReference type="AlphaFoldDB" id="A0A1H7FKV8"/>
<gene>
    <name evidence="1" type="ORF">SAMN04487910_0118</name>
</gene>
<name>A0A1H7FKV8_AQUAM</name>
<keyword evidence="2" id="KW-1185">Reference proteome</keyword>
<accession>A0A1H7FKV8</accession>
<organism evidence="1 2">
    <name type="scientific">Aquimarina amphilecti</name>
    <dbReference type="NCBI Taxonomy" id="1038014"/>
    <lineage>
        <taxon>Bacteria</taxon>
        <taxon>Pseudomonadati</taxon>
        <taxon>Bacteroidota</taxon>
        <taxon>Flavobacteriia</taxon>
        <taxon>Flavobacteriales</taxon>
        <taxon>Flavobacteriaceae</taxon>
        <taxon>Aquimarina</taxon>
    </lineage>
</organism>
<evidence type="ECO:0000313" key="1">
    <source>
        <dbReference type="EMBL" id="SEK26598.1"/>
    </source>
</evidence>
<dbReference type="OrthoDB" id="613240at2"/>
<evidence type="ECO:0000313" key="2">
    <source>
        <dbReference type="Proteomes" id="UP000198521"/>
    </source>
</evidence>
<reference evidence="2" key="1">
    <citation type="submission" date="2016-10" db="EMBL/GenBank/DDBJ databases">
        <authorList>
            <person name="Varghese N."/>
            <person name="Submissions S."/>
        </authorList>
    </citation>
    <scope>NUCLEOTIDE SEQUENCE [LARGE SCALE GENOMIC DNA]</scope>
    <source>
        <strain evidence="2">DSM 25232 / NCIMB 14723 / 92V</strain>
    </source>
</reference>
<dbReference type="EMBL" id="FOAB01000001">
    <property type="protein sequence ID" value="SEK26598.1"/>
    <property type="molecule type" value="Genomic_DNA"/>
</dbReference>
<proteinExistence type="predicted"/>
<dbReference type="STRING" id="1038014.SAMN04487910_0118"/>
<sequence length="540" mass="61575">MISDKKSSKLKIKFLVLFAVFLCGYSYAQKPILSKDFNFEIGEKYKRIKSANSYYVASGDRMVAIKKGRKSMTIQRFSLDDLKEDVKKRQVIEDKGDFQTVMDLNGKAVAFYTVKDKAFAQKISLTGIIAEKPVLVGSDKDNINNDVGFKSTYGFDAGGRINKFVFKKSFDGTKLLVLFRVKTANDKADKIGISVYDSSLKLIWSRKVKLPYANKWLENEDFAIDNEGSFYMTASVFSSNAEEKNKLEYSYRTEVFKIKENPKEIIKSKIELPGKSIMDAVIGLDKQGKVRVSGFYVNNDNKIEASGMFSAKLDDTGLVSSVIKSDIPTTIVQDYALKRETRINEGTQDEKDKLDFESLKVNNVVYNDDASFVILGEQRYVESFTTSSSSGSRTTYKYYYRDVIASKISSEETVKWFHRLPKYQTGARGKKSMSYMNFKNSGKHYLFHIDDFTNLKRSFDEYPTRYFDGKKEFLYLTSYTIDDATGEVIKEPILTGSDIRNSRLDNLEVYKAAILPNQDMIFEAYDGKKNNLLLKVSLAK</sequence>